<sequence>MARLKAEARIRLDAPGPIISRLCAALARHEVEVSEAAGSGRAVLGAGVATMRAEPGLMVLAAEAEDEAALVTVKMALATHLLELAAEAQIVWTGDAAAVARPPNFREMRVLGASAVTPHMRRVTLAGPDLARYASGGLHVKLLIPPAGMVAPEWPVMGPNGLPVWPAGPARPALRTYTIRRIDVAAGRVDIDFALHGDEGPGSAWAERAQPGDLVGMLGPGGGTVGAADWYLLAGDETALPAIGRILETLPSDARGHAFVEVADAAEEQALVRPPGVELVWLHRRGAAAGTTTRLQDAVRRVAWPRDGGRVFAWAGVEFDSFRTLRAHWREDHGLDKSRHLAVAYWRRGKAEGEFDKRGDA</sequence>
<dbReference type="InterPro" id="IPR017938">
    <property type="entry name" value="Riboflavin_synthase-like_b-brl"/>
</dbReference>
<dbReference type="RefSeq" id="WP_309800917.1">
    <property type="nucleotide sequence ID" value="NZ_JAVDPW010000013.1"/>
</dbReference>
<protein>
    <submittedName>
        <fullName evidence="3">NADPH-dependent ferric siderophore reductase</fullName>
    </submittedName>
</protein>
<dbReference type="InterPro" id="IPR014543">
    <property type="entry name" value="UCP028291"/>
</dbReference>
<dbReference type="InterPro" id="IPR039261">
    <property type="entry name" value="FNR_nucleotide-bd"/>
</dbReference>
<evidence type="ECO:0000313" key="4">
    <source>
        <dbReference type="Proteomes" id="UP001262410"/>
    </source>
</evidence>
<dbReference type="EMBL" id="JAVDPW010000013">
    <property type="protein sequence ID" value="MDR6293715.1"/>
    <property type="molecule type" value="Genomic_DNA"/>
</dbReference>
<dbReference type="CDD" id="cd06193">
    <property type="entry name" value="siderophore_interacting"/>
    <property type="match status" value="1"/>
</dbReference>
<proteinExistence type="inferred from homology"/>
<evidence type="ECO:0000313" key="3">
    <source>
        <dbReference type="EMBL" id="MDR6293715.1"/>
    </source>
</evidence>
<accession>A0ABU1K1L7</accession>
<dbReference type="InterPro" id="IPR017927">
    <property type="entry name" value="FAD-bd_FR_type"/>
</dbReference>
<dbReference type="Pfam" id="PF09981">
    <property type="entry name" value="DUF2218"/>
    <property type="match status" value="1"/>
</dbReference>
<keyword evidence="4" id="KW-1185">Reference proteome</keyword>
<dbReference type="PROSITE" id="PS51384">
    <property type="entry name" value="FAD_FR"/>
    <property type="match status" value="1"/>
</dbReference>
<gene>
    <name evidence="3" type="ORF">E9232_006266</name>
</gene>
<dbReference type="InterPro" id="IPR039374">
    <property type="entry name" value="SIP_fam"/>
</dbReference>
<comment type="similarity">
    <text evidence="1">Belongs to the SIP oxidoreductase family.</text>
</comment>
<feature type="domain" description="FAD-binding FR-type" evidence="2">
    <location>
        <begin position="103"/>
        <end position="227"/>
    </location>
</feature>
<evidence type="ECO:0000259" key="2">
    <source>
        <dbReference type="PROSITE" id="PS51384"/>
    </source>
</evidence>
<dbReference type="Pfam" id="PF08021">
    <property type="entry name" value="FAD_binding_9"/>
    <property type="match status" value="1"/>
</dbReference>
<dbReference type="InterPro" id="IPR007037">
    <property type="entry name" value="SIP_rossman_dom"/>
</dbReference>
<evidence type="ECO:0000256" key="1">
    <source>
        <dbReference type="ARBA" id="ARBA00035644"/>
    </source>
</evidence>
<dbReference type="SUPFAM" id="SSF63380">
    <property type="entry name" value="Riboflavin synthase domain-like"/>
    <property type="match status" value="1"/>
</dbReference>
<dbReference type="PANTHER" id="PTHR30157">
    <property type="entry name" value="FERRIC REDUCTASE, NADPH-DEPENDENT"/>
    <property type="match status" value="1"/>
</dbReference>
<comment type="caution">
    <text evidence="3">The sequence shown here is derived from an EMBL/GenBank/DDBJ whole genome shotgun (WGS) entry which is preliminary data.</text>
</comment>
<dbReference type="Gene3D" id="2.40.30.10">
    <property type="entry name" value="Translation factors"/>
    <property type="match status" value="1"/>
</dbReference>
<dbReference type="Pfam" id="PF04954">
    <property type="entry name" value="SIP"/>
    <property type="match status" value="1"/>
</dbReference>
<name>A0ABU1K1L7_9PROT</name>
<dbReference type="Proteomes" id="UP001262410">
    <property type="component" value="Unassembled WGS sequence"/>
</dbReference>
<reference evidence="3 4" key="1">
    <citation type="submission" date="2023-07" db="EMBL/GenBank/DDBJ databases">
        <title>Sorghum-associated microbial communities from plants grown in Nebraska, USA.</title>
        <authorList>
            <person name="Schachtman D."/>
        </authorList>
    </citation>
    <scope>NUCLEOTIDE SEQUENCE [LARGE SCALE GENOMIC DNA]</scope>
    <source>
        <strain evidence="3 4">584</strain>
    </source>
</reference>
<dbReference type="InterPro" id="IPR013113">
    <property type="entry name" value="SIP_FAD-bd"/>
</dbReference>
<organism evidence="3 4">
    <name type="scientific">Inquilinus ginsengisoli</name>
    <dbReference type="NCBI Taxonomy" id="363840"/>
    <lineage>
        <taxon>Bacteria</taxon>
        <taxon>Pseudomonadati</taxon>
        <taxon>Pseudomonadota</taxon>
        <taxon>Alphaproteobacteria</taxon>
        <taxon>Rhodospirillales</taxon>
        <taxon>Rhodospirillaceae</taxon>
        <taxon>Inquilinus</taxon>
    </lineage>
</organism>
<dbReference type="Gene3D" id="3.30.310.50">
    <property type="entry name" value="Alpha-D-phosphohexomutase, C-terminal domain"/>
    <property type="match status" value="1"/>
</dbReference>
<dbReference type="Gene3D" id="3.40.50.80">
    <property type="entry name" value="Nucleotide-binding domain of ferredoxin-NADP reductase (FNR) module"/>
    <property type="match status" value="1"/>
</dbReference>
<dbReference type="PANTHER" id="PTHR30157:SF0">
    <property type="entry name" value="NADPH-DEPENDENT FERRIC-CHELATE REDUCTASE"/>
    <property type="match status" value="1"/>
</dbReference>